<protein>
    <recommendedName>
        <fullName evidence="5">Mitochondrial inner membrane protein</fullName>
    </recommendedName>
</protein>
<feature type="region of interest" description="Disordered" evidence="1">
    <location>
        <begin position="1"/>
        <end position="81"/>
    </location>
</feature>
<dbReference type="AlphaFoldDB" id="B8EI27"/>
<dbReference type="KEGG" id="msl:Msil_1559"/>
<keyword evidence="2" id="KW-1133">Transmembrane helix</keyword>
<evidence type="ECO:0000313" key="3">
    <source>
        <dbReference type="EMBL" id="ACK50509.1"/>
    </source>
</evidence>
<organism evidence="3 4">
    <name type="scientific">Methylocella silvestris (strain DSM 15510 / CIP 108128 / LMG 27833 / NCIMB 13906 / BL2)</name>
    <dbReference type="NCBI Taxonomy" id="395965"/>
    <lineage>
        <taxon>Bacteria</taxon>
        <taxon>Pseudomonadati</taxon>
        <taxon>Pseudomonadota</taxon>
        <taxon>Alphaproteobacteria</taxon>
        <taxon>Hyphomicrobiales</taxon>
        <taxon>Beijerinckiaceae</taxon>
        <taxon>Methylocella</taxon>
    </lineage>
</organism>
<keyword evidence="4" id="KW-1185">Reference proteome</keyword>
<dbReference type="eggNOG" id="COG4223">
    <property type="taxonomic scope" value="Bacteria"/>
</dbReference>
<evidence type="ECO:0000256" key="1">
    <source>
        <dbReference type="SAM" id="MobiDB-lite"/>
    </source>
</evidence>
<reference evidence="3 4" key="1">
    <citation type="journal article" date="2010" name="J. Bacteriol.">
        <title>Complete genome sequence of the aerobic facultative methanotroph Methylocella silvestris BL2.</title>
        <authorList>
            <person name="Chen Y."/>
            <person name="Crombie A."/>
            <person name="Rahman M.T."/>
            <person name="Dedysh S.N."/>
            <person name="Liesack W."/>
            <person name="Stott M.B."/>
            <person name="Alam M."/>
            <person name="Theisen A.R."/>
            <person name="Murrell J.C."/>
            <person name="Dunfield P.F."/>
        </authorList>
    </citation>
    <scope>NUCLEOTIDE SEQUENCE [LARGE SCALE GENOMIC DNA]</scope>
    <source>
        <strain evidence="4">DSM 15510 / CIP 108128 / LMG 27833 / NCIMB 13906 / BL2</strain>
    </source>
</reference>
<dbReference type="Gene3D" id="1.20.5.340">
    <property type="match status" value="1"/>
</dbReference>
<dbReference type="STRING" id="395965.Msil_1559"/>
<dbReference type="RefSeq" id="WP_012590579.1">
    <property type="nucleotide sequence ID" value="NC_011666.1"/>
</dbReference>
<sequence length="425" mass="42670">MAEDKDEPFRQAAGAGKSPAPGEGEAFAPDSPAETTPRDQDGEAPRDIVAAQDHDDASDGSAAAAPVSPPPEQPHKAKQPSRAPLLIGALILGALGGVGGVLALRSFESLDTTPTADTLAELNARAVELEKKAEASAAAVAALQGRVASAESAAGKASASADAAVSEMHKSLAASSAAPVDGGAAAPPPPAAADIAPVASRVDAVASRVSDFESKIAAVQAKLGDVEAALATPKIDARAKQDQEEAESAAKALATAHSVAVVSAALSQHVAAGVPYETDVAALSNLKVDEAKLQPLQAHAKTGVSKPGDLAAGFEALAPSLEAPEPAKAESGILERLTHDALNLVRVRRQADPSDTDVPGLVAAIESALARFDVGKAYALWSQLPPDLKAKSAKWGEAAKARLDAIAAANAIEAEAMTALGKPKS</sequence>
<dbReference type="Proteomes" id="UP000002257">
    <property type="component" value="Chromosome"/>
</dbReference>
<dbReference type="EMBL" id="CP001280">
    <property type="protein sequence ID" value="ACK50509.1"/>
    <property type="molecule type" value="Genomic_DNA"/>
</dbReference>
<name>B8EI27_METSB</name>
<gene>
    <name evidence="3" type="ordered locus">Msil_1559</name>
</gene>
<feature type="transmembrane region" description="Helical" evidence="2">
    <location>
        <begin position="85"/>
        <end position="104"/>
    </location>
</feature>
<dbReference type="HOGENOM" id="CLU_645300_0_0_5"/>
<evidence type="ECO:0000313" key="4">
    <source>
        <dbReference type="Proteomes" id="UP000002257"/>
    </source>
</evidence>
<feature type="compositionally biased region" description="Basic and acidic residues" evidence="1">
    <location>
        <begin position="36"/>
        <end position="57"/>
    </location>
</feature>
<evidence type="ECO:0000256" key="2">
    <source>
        <dbReference type="SAM" id="Phobius"/>
    </source>
</evidence>
<keyword evidence="2" id="KW-0472">Membrane</keyword>
<evidence type="ECO:0008006" key="5">
    <source>
        <dbReference type="Google" id="ProtNLM"/>
    </source>
</evidence>
<keyword evidence="2" id="KW-0812">Transmembrane</keyword>
<proteinExistence type="predicted"/>
<accession>B8EI27</accession>